<evidence type="ECO:0000256" key="3">
    <source>
        <dbReference type="ARBA" id="ARBA00022578"/>
    </source>
</evidence>
<dbReference type="InterPro" id="IPR001207">
    <property type="entry name" value="Transposase_mutator"/>
</dbReference>
<proteinExistence type="inferred from homology"/>
<evidence type="ECO:0000256" key="2">
    <source>
        <dbReference type="ARBA" id="ARBA00010961"/>
    </source>
</evidence>
<dbReference type="GO" id="GO:0004803">
    <property type="term" value="F:transposase activity"/>
    <property type="evidence" value="ECO:0007669"/>
    <property type="project" value="UniProtKB-UniRule"/>
</dbReference>
<reference evidence="8" key="1">
    <citation type="journal article" date="2020" name="mSystems">
        <title>Genome- and Community-Level Interaction Insights into Carbon Utilization and Element Cycling Functions of Hydrothermarchaeota in Hydrothermal Sediment.</title>
        <authorList>
            <person name="Zhou Z."/>
            <person name="Liu Y."/>
            <person name="Xu W."/>
            <person name="Pan J."/>
            <person name="Luo Z.H."/>
            <person name="Li M."/>
        </authorList>
    </citation>
    <scope>NUCLEOTIDE SEQUENCE [LARGE SCALE GENOMIC DNA]</scope>
    <source>
        <strain evidence="8">SpSt-402</strain>
    </source>
</reference>
<comment type="similarity">
    <text evidence="2 6">Belongs to the transposase mutator family.</text>
</comment>
<dbReference type="EMBL" id="DSRD01000545">
    <property type="protein sequence ID" value="HGW94340.1"/>
    <property type="molecule type" value="Genomic_DNA"/>
</dbReference>
<evidence type="ECO:0000256" key="7">
    <source>
        <dbReference type="SAM" id="MobiDB-lite"/>
    </source>
</evidence>
<dbReference type="AlphaFoldDB" id="A0A832M389"/>
<dbReference type="Pfam" id="PF00872">
    <property type="entry name" value="Transposase_mut"/>
    <property type="match status" value="1"/>
</dbReference>
<keyword evidence="4 6" id="KW-0238">DNA-binding</keyword>
<dbReference type="PANTHER" id="PTHR33217:SF5">
    <property type="entry name" value="MUTATOR FAMILY TRANSPOSASE"/>
    <property type="match status" value="1"/>
</dbReference>
<dbReference type="GO" id="GO:0003677">
    <property type="term" value="F:DNA binding"/>
    <property type="evidence" value="ECO:0007669"/>
    <property type="project" value="UniProtKB-UniRule"/>
</dbReference>
<accession>A0A832M389</accession>
<gene>
    <name evidence="8" type="ORF">ENR47_08680</name>
</gene>
<comment type="function">
    <text evidence="1 6">Required for the transposition of the insertion element.</text>
</comment>
<sequence length="417" mass="47446">MARKKKETNRVDEMLDELLADCQTPEDILGESGLLKQLSKRLIERALAGELNHHLKSETCELDDLDPESPPRSNSRNGYSKKTIQSNHGEMDLAIPRDRNGEFEPVLVPKHQRRLAGLDEKILVLYARGLSTRDISAQLEELYGVNISPALISEVTDTVSDEVKAWQVRPLDEVYPILYLDALYVNIKVSGRVSKRAVYVVLGVNCEGNKELLGLWIGEAEAEGAKFWLKVLTDLKNRGLKDILIACCDGLVGFPQAIEALYPKTQVQLCIVHLIRNCLRYVPWKDSKAVAADLKPIYQAATLEEAEAALDAFSVKWDALYPAISQIWIRHWENIIPIFDYPMDIRKVIYTTNAIESLNRSLRRVIKTKAVFPDEESVFKLMYLAMNNIAKRWNRPIKNWKAALSHFAILFPGRFNY</sequence>
<name>A0A832M389_9CYAN</name>
<keyword evidence="3 6" id="KW-0815">Transposition</keyword>
<organism evidence="8">
    <name type="scientific">Oscillatoriales cyanobacterium SpSt-402</name>
    <dbReference type="NCBI Taxonomy" id="2282168"/>
    <lineage>
        <taxon>Bacteria</taxon>
        <taxon>Bacillati</taxon>
        <taxon>Cyanobacteriota</taxon>
        <taxon>Cyanophyceae</taxon>
        <taxon>Oscillatoriophycideae</taxon>
        <taxon>Oscillatoriales</taxon>
    </lineage>
</organism>
<evidence type="ECO:0000256" key="5">
    <source>
        <dbReference type="ARBA" id="ARBA00023172"/>
    </source>
</evidence>
<dbReference type="GO" id="GO:0006313">
    <property type="term" value="P:DNA transposition"/>
    <property type="evidence" value="ECO:0007669"/>
    <property type="project" value="UniProtKB-UniRule"/>
</dbReference>
<evidence type="ECO:0000256" key="1">
    <source>
        <dbReference type="ARBA" id="ARBA00002190"/>
    </source>
</evidence>
<evidence type="ECO:0000313" key="8">
    <source>
        <dbReference type="EMBL" id="HGW94340.1"/>
    </source>
</evidence>
<dbReference type="PANTHER" id="PTHR33217">
    <property type="entry name" value="TRANSPOSASE FOR INSERTION SEQUENCE ELEMENT IS1081"/>
    <property type="match status" value="1"/>
</dbReference>
<evidence type="ECO:0000256" key="4">
    <source>
        <dbReference type="ARBA" id="ARBA00023125"/>
    </source>
</evidence>
<feature type="compositionally biased region" description="Polar residues" evidence="7">
    <location>
        <begin position="71"/>
        <end position="88"/>
    </location>
</feature>
<dbReference type="NCBIfam" id="NF033543">
    <property type="entry name" value="transpos_IS256"/>
    <property type="match status" value="1"/>
</dbReference>
<keyword evidence="5 6" id="KW-0233">DNA recombination</keyword>
<keyword evidence="6" id="KW-0814">Transposable element</keyword>
<protein>
    <recommendedName>
        <fullName evidence="6">Mutator family transposase</fullName>
    </recommendedName>
</protein>
<feature type="region of interest" description="Disordered" evidence="7">
    <location>
        <begin position="61"/>
        <end position="94"/>
    </location>
</feature>
<evidence type="ECO:0000256" key="6">
    <source>
        <dbReference type="RuleBase" id="RU365089"/>
    </source>
</evidence>
<comment type="caution">
    <text evidence="8">The sequence shown here is derived from an EMBL/GenBank/DDBJ whole genome shotgun (WGS) entry which is preliminary data.</text>
</comment>